<dbReference type="PROSITE" id="PS50111">
    <property type="entry name" value="CHEMOTAXIS_TRANSDUC_2"/>
    <property type="match status" value="1"/>
</dbReference>
<dbReference type="Pfam" id="PF00015">
    <property type="entry name" value="MCPsignal"/>
    <property type="match status" value="1"/>
</dbReference>
<evidence type="ECO:0000256" key="8">
    <source>
        <dbReference type="SAM" id="Phobius"/>
    </source>
</evidence>
<dbReference type="SUPFAM" id="SSF58104">
    <property type="entry name" value="Methyl-accepting chemotaxis protein (MCP) signaling domain"/>
    <property type="match status" value="1"/>
</dbReference>
<evidence type="ECO:0000259" key="10">
    <source>
        <dbReference type="PROSITE" id="PS50885"/>
    </source>
</evidence>
<dbReference type="CDD" id="cd06225">
    <property type="entry name" value="HAMP"/>
    <property type="match status" value="1"/>
</dbReference>
<feature type="transmembrane region" description="Helical" evidence="8">
    <location>
        <begin position="192"/>
        <end position="212"/>
    </location>
</feature>
<feature type="domain" description="Methyl-accepting transducer" evidence="9">
    <location>
        <begin position="284"/>
        <end position="520"/>
    </location>
</feature>
<evidence type="ECO:0000256" key="4">
    <source>
        <dbReference type="ARBA" id="ARBA00023224"/>
    </source>
</evidence>
<dbReference type="InterPro" id="IPR003660">
    <property type="entry name" value="HAMP_dom"/>
</dbReference>
<dbReference type="CDD" id="cd11386">
    <property type="entry name" value="MCP_signal"/>
    <property type="match status" value="1"/>
</dbReference>
<comment type="similarity">
    <text evidence="5">Belongs to the methyl-accepting chemotaxis (MCP) protein family.</text>
</comment>
<dbReference type="GO" id="GO:0006935">
    <property type="term" value="P:chemotaxis"/>
    <property type="evidence" value="ECO:0007669"/>
    <property type="project" value="InterPro"/>
</dbReference>
<keyword evidence="12" id="KW-1185">Reference proteome</keyword>
<keyword evidence="8" id="KW-1133">Transmembrane helix</keyword>
<organism evidence="11 12">
    <name type="scientific">Paenibacillus contaminans</name>
    <dbReference type="NCBI Taxonomy" id="450362"/>
    <lineage>
        <taxon>Bacteria</taxon>
        <taxon>Bacillati</taxon>
        <taxon>Bacillota</taxon>
        <taxon>Bacilli</taxon>
        <taxon>Bacillales</taxon>
        <taxon>Paenibacillaceae</taxon>
        <taxon>Paenibacillus</taxon>
    </lineage>
</organism>
<sequence length="570" mass="62397">MGYIRNWKIRTKIFVMLGIAILFMLIIGNTGLGVMQSMGSNARAMYEEKLMPNSLVEALLFGNSQIDALQLELLLAKDEKLVAQIQQQIAQTREKNQTTRKKLEETVLSQRAKEEYQKFIELIPKNNEAKKQVDDLAVANKKEEAHKAYAESFKPIRAEMITSLENVVRYNEEDAKMFYEESVKSSRTASSIIIVVTLITVLLCSGLGYAIANMITRPIRGIQHWMTKAQAGDLTVKGDYSSNDEIGLLTKDFNGMIAGLREIIVKIGSESQNLSANSQQLLASSEQSNQSTNQVVQAIQEIAAGANRQLQSTTESVRAMEEMAVGINRIADFSSSVSMMSADASKKAEEGNAAIQRAVAQMNSIRTTVSESTEIVNQLGARSKEIGNIVDAITDIASQTNLLALNAAIEAARAGEHGKGFAVVADQVRKLAEQSRQSADRIAGIIRVIQDETGHAIHAMEKGNVEVGSGAVIVREAGEAFRNILQSVQEVAYQMQEVSASSEQMSAGSEQITASLQDMETITKSTFAKTESVAASSEEQLATMEEVTMAVHTLTTMAQELHEMTLRFKR</sequence>
<evidence type="ECO:0000313" key="11">
    <source>
        <dbReference type="EMBL" id="RAV20709.1"/>
    </source>
</evidence>
<dbReference type="PRINTS" id="PR00260">
    <property type="entry name" value="CHEMTRNSDUCR"/>
</dbReference>
<evidence type="ECO:0000259" key="9">
    <source>
        <dbReference type="PROSITE" id="PS50111"/>
    </source>
</evidence>
<dbReference type="PANTHER" id="PTHR32089">
    <property type="entry name" value="METHYL-ACCEPTING CHEMOTAXIS PROTEIN MCPB"/>
    <property type="match status" value="1"/>
</dbReference>
<dbReference type="OrthoDB" id="358716at2"/>
<dbReference type="AlphaFoldDB" id="A0A329MLH2"/>
<dbReference type="GO" id="GO:0005886">
    <property type="term" value="C:plasma membrane"/>
    <property type="evidence" value="ECO:0007669"/>
    <property type="project" value="UniProtKB-SubCell"/>
</dbReference>
<dbReference type="InterPro" id="IPR004089">
    <property type="entry name" value="MCPsignal_dom"/>
</dbReference>
<proteinExistence type="inferred from homology"/>
<dbReference type="Proteomes" id="UP000250369">
    <property type="component" value="Unassembled WGS sequence"/>
</dbReference>
<comment type="caution">
    <text evidence="11">The sequence shown here is derived from an EMBL/GenBank/DDBJ whole genome shotgun (WGS) entry which is preliminary data.</text>
</comment>
<evidence type="ECO:0000256" key="5">
    <source>
        <dbReference type="ARBA" id="ARBA00029447"/>
    </source>
</evidence>
<evidence type="ECO:0000256" key="1">
    <source>
        <dbReference type="ARBA" id="ARBA00004236"/>
    </source>
</evidence>
<feature type="domain" description="HAMP" evidence="10">
    <location>
        <begin position="213"/>
        <end position="265"/>
    </location>
</feature>
<dbReference type="SMART" id="SM00283">
    <property type="entry name" value="MA"/>
    <property type="match status" value="1"/>
</dbReference>
<dbReference type="RefSeq" id="WP_113031567.1">
    <property type="nucleotide sequence ID" value="NZ_QMFB01000007.1"/>
</dbReference>
<dbReference type="PROSITE" id="PS50885">
    <property type="entry name" value="HAMP"/>
    <property type="match status" value="1"/>
</dbReference>
<keyword evidence="7" id="KW-0175">Coiled coil</keyword>
<keyword evidence="4 6" id="KW-0807">Transducer</keyword>
<dbReference type="SMART" id="SM00304">
    <property type="entry name" value="HAMP"/>
    <property type="match status" value="1"/>
</dbReference>
<keyword evidence="8" id="KW-0812">Transmembrane</keyword>
<dbReference type="InterPro" id="IPR004090">
    <property type="entry name" value="Chemotax_Me-accpt_rcpt"/>
</dbReference>
<evidence type="ECO:0000256" key="2">
    <source>
        <dbReference type="ARBA" id="ARBA00022475"/>
    </source>
</evidence>
<dbReference type="GO" id="GO:0007165">
    <property type="term" value="P:signal transduction"/>
    <property type="evidence" value="ECO:0007669"/>
    <property type="project" value="UniProtKB-KW"/>
</dbReference>
<name>A0A329MLH2_9BACL</name>
<dbReference type="Pfam" id="PF00672">
    <property type="entry name" value="HAMP"/>
    <property type="match status" value="1"/>
</dbReference>
<evidence type="ECO:0000256" key="6">
    <source>
        <dbReference type="PROSITE-ProRule" id="PRU00284"/>
    </source>
</evidence>
<dbReference type="GO" id="GO:0004888">
    <property type="term" value="F:transmembrane signaling receptor activity"/>
    <property type="evidence" value="ECO:0007669"/>
    <property type="project" value="InterPro"/>
</dbReference>
<evidence type="ECO:0000256" key="7">
    <source>
        <dbReference type="SAM" id="Coils"/>
    </source>
</evidence>
<feature type="coiled-coil region" evidence="7">
    <location>
        <begin position="75"/>
        <end position="102"/>
    </location>
</feature>
<dbReference type="EMBL" id="QMFB01000007">
    <property type="protein sequence ID" value="RAV20709.1"/>
    <property type="molecule type" value="Genomic_DNA"/>
</dbReference>
<accession>A0A329MLH2</accession>
<dbReference type="PANTHER" id="PTHR32089:SF112">
    <property type="entry name" value="LYSOZYME-LIKE PROTEIN-RELATED"/>
    <property type="match status" value="1"/>
</dbReference>
<gene>
    <name evidence="11" type="ORF">DQG23_14470</name>
</gene>
<dbReference type="Pfam" id="PF12729">
    <property type="entry name" value="4HB_MCP_1"/>
    <property type="match status" value="1"/>
</dbReference>
<comment type="subcellular location">
    <subcellularLocation>
        <location evidence="1">Cell membrane</location>
    </subcellularLocation>
</comment>
<feature type="transmembrane region" description="Helical" evidence="8">
    <location>
        <begin position="13"/>
        <end position="35"/>
    </location>
</feature>
<protein>
    <recommendedName>
        <fullName evidence="13">Methyl-accepting chemotaxis protein</fullName>
    </recommendedName>
</protein>
<dbReference type="InterPro" id="IPR024478">
    <property type="entry name" value="HlyB_4HB_MCP"/>
</dbReference>
<evidence type="ECO:0000256" key="3">
    <source>
        <dbReference type="ARBA" id="ARBA00023136"/>
    </source>
</evidence>
<dbReference type="Gene3D" id="6.10.340.10">
    <property type="match status" value="1"/>
</dbReference>
<dbReference type="Gene3D" id="1.10.287.950">
    <property type="entry name" value="Methyl-accepting chemotaxis protein"/>
    <property type="match status" value="1"/>
</dbReference>
<evidence type="ECO:0000313" key="12">
    <source>
        <dbReference type="Proteomes" id="UP000250369"/>
    </source>
</evidence>
<evidence type="ECO:0008006" key="13">
    <source>
        <dbReference type="Google" id="ProtNLM"/>
    </source>
</evidence>
<keyword evidence="3 8" id="KW-0472">Membrane</keyword>
<reference evidence="11 12" key="1">
    <citation type="journal article" date="2009" name="Int. J. Syst. Evol. Microbiol.">
        <title>Paenibacillus contaminans sp. nov., isolated from a contaminated laboratory plate.</title>
        <authorList>
            <person name="Chou J.H."/>
            <person name="Lee J.H."/>
            <person name="Lin M.C."/>
            <person name="Chang P.S."/>
            <person name="Arun A.B."/>
            <person name="Young C.C."/>
            <person name="Chen W.M."/>
        </authorList>
    </citation>
    <scope>NUCLEOTIDE SEQUENCE [LARGE SCALE GENOMIC DNA]</scope>
    <source>
        <strain evidence="11 12">CKOBP-6</strain>
    </source>
</reference>
<keyword evidence="2" id="KW-1003">Cell membrane</keyword>